<accession>A0A9Q3V4Q1</accession>
<reference evidence="1" key="1">
    <citation type="submission" date="2021-11" db="EMBL/GenBank/DDBJ databases">
        <title>Description of novel Chryseobacterium species.</title>
        <authorList>
            <person name="Saticioglu I.B."/>
            <person name="Ay H."/>
            <person name="Altun S."/>
            <person name="Duman M."/>
        </authorList>
    </citation>
    <scope>NUCLEOTIDE SEQUENCE</scope>
    <source>
        <strain evidence="1">C-17</strain>
    </source>
</reference>
<dbReference type="Proteomes" id="UP001108025">
    <property type="component" value="Unassembled WGS sequence"/>
</dbReference>
<dbReference type="AlphaFoldDB" id="A0A9Q3V4Q1"/>
<evidence type="ECO:0000313" key="1">
    <source>
        <dbReference type="EMBL" id="MCD1117245.1"/>
    </source>
</evidence>
<evidence type="ECO:0000313" key="2">
    <source>
        <dbReference type="Proteomes" id="UP001108025"/>
    </source>
</evidence>
<name>A0A9Q3V4Q1_9FLAO</name>
<keyword evidence="2" id="KW-1185">Reference proteome</keyword>
<dbReference type="EMBL" id="JAJNAY010000001">
    <property type="protein sequence ID" value="MCD1117245.1"/>
    <property type="molecule type" value="Genomic_DNA"/>
</dbReference>
<organism evidence="1 2">
    <name type="scientific">Chryseobacterium turcicum</name>
    <dbReference type="NCBI Taxonomy" id="2898076"/>
    <lineage>
        <taxon>Bacteria</taxon>
        <taxon>Pseudomonadati</taxon>
        <taxon>Bacteroidota</taxon>
        <taxon>Flavobacteriia</taxon>
        <taxon>Flavobacteriales</taxon>
        <taxon>Weeksellaceae</taxon>
        <taxon>Chryseobacterium group</taxon>
        <taxon>Chryseobacterium</taxon>
    </lineage>
</organism>
<comment type="caution">
    <text evidence="1">The sequence shown here is derived from an EMBL/GenBank/DDBJ whole genome shotgun (WGS) entry which is preliminary data.</text>
</comment>
<proteinExistence type="predicted"/>
<protein>
    <submittedName>
        <fullName evidence="1">Uncharacterized protein</fullName>
    </submittedName>
</protein>
<gene>
    <name evidence="1" type="ORF">LO744_10270</name>
</gene>
<sequence length="182" mass="21031">MNKILQLLSLLIILCGNFCLGQNLNDIEKLASNYNKTFDVLEKTMNIKPFDRGSKFGLESRVYNLKAFKILVESNNEENKISKISILTEKTGNNDELWYNIAKAANANKEYKFINSFVSGSEDDIYEKDIDFNAMVNILRKSKSLGDYTYSIAFKKDNLYYNFNMASKTFFSVIDENLKERD</sequence>
<dbReference type="RefSeq" id="WP_230669161.1">
    <property type="nucleotide sequence ID" value="NZ_JAJNAY010000001.1"/>
</dbReference>